<dbReference type="SUPFAM" id="SSF53335">
    <property type="entry name" value="S-adenosyl-L-methionine-dependent methyltransferases"/>
    <property type="match status" value="1"/>
</dbReference>
<evidence type="ECO:0000313" key="8">
    <source>
        <dbReference type="Proteomes" id="UP000581135"/>
    </source>
</evidence>
<name>A0A839SXV3_9PROT</name>
<dbReference type="InterPro" id="IPR029063">
    <property type="entry name" value="SAM-dependent_MTases_sf"/>
</dbReference>
<evidence type="ECO:0000256" key="6">
    <source>
        <dbReference type="PIRSR" id="PIRSR003085-1"/>
    </source>
</evidence>
<dbReference type="EC" id="2.1.1.79" evidence="7"/>
<keyword evidence="2 7" id="KW-0489">Methyltransferase</keyword>
<evidence type="ECO:0000313" key="7">
    <source>
        <dbReference type="EMBL" id="MBB3065783.1"/>
    </source>
</evidence>
<sequence>MSNCLSPGEEPKDLPKSECKFLAVTSRLSRGRLHLTLPSGHRQTIKGQEPGPDADLQIFQSSFFRRLFTSGANGFAEAYIAGECDSSDITTFLKLIAVNHEEIEQQLEGRRWSRVAERVIHLLRPNSRFGAKQNIRAHYDLGNAFYQTWLDNSMTYSSAIFERQDMTLEQAQEAKYKHLAATAGIERGHSLLEIGCGWGGFATWAARELQCDVTAITISKAQHDHVAERLQREGLGNRVKVLLQDYRDTHGFFDRIVSIEMFEAVGEAYWPHYFSTVRNNLKPGGRAGLQIITIADQVYDQYRRGADFIQRYVFPGGMLPSITALREQIDRAGLAWQDSKSFAEHYATTLSRWHERFDLAWPQISGYGFDERFRRLWKFYLAYCEAGFSTGRIDVRQISLARS</sequence>
<dbReference type="Pfam" id="PF02353">
    <property type="entry name" value="CMAS"/>
    <property type="match status" value="1"/>
</dbReference>
<protein>
    <submittedName>
        <fullName evidence="7">Cyclopropane-fatty-acyl-phospholipid synthase</fullName>
        <ecNumber evidence="7">2.1.1.79</ecNumber>
    </submittedName>
</protein>
<dbReference type="RefSeq" id="WP_183416608.1">
    <property type="nucleotide sequence ID" value="NZ_JACHXA010000005.1"/>
</dbReference>
<keyword evidence="3 7" id="KW-0808">Transferase</keyword>
<evidence type="ECO:0000256" key="3">
    <source>
        <dbReference type="ARBA" id="ARBA00022679"/>
    </source>
</evidence>
<dbReference type="InterPro" id="IPR003333">
    <property type="entry name" value="CMAS"/>
</dbReference>
<evidence type="ECO:0000256" key="4">
    <source>
        <dbReference type="ARBA" id="ARBA00022691"/>
    </source>
</evidence>
<evidence type="ECO:0000256" key="1">
    <source>
        <dbReference type="ARBA" id="ARBA00010815"/>
    </source>
</evidence>
<comment type="caution">
    <text evidence="7">The sequence shown here is derived from an EMBL/GenBank/DDBJ whole genome shotgun (WGS) entry which is preliminary data.</text>
</comment>
<gene>
    <name evidence="7" type="ORF">FHR98_002079</name>
</gene>
<organism evidence="7 8">
    <name type="scientific">Limibacillus halophilus</name>
    <dbReference type="NCBI Taxonomy" id="1579333"/>
    <lineage>
        <taxon>Bacteria</taxon>
        <taxon>Pseudomonadati</taxon>
        <taxon>Pseudomonadota</taxon>
        <taxon>Alphaproteobacteria</taxon>
        <taxon>Rhodospirillales</taxon>
        <taxon>Rhodovibrionaceae</taxon>
        <taxon>Limibacillus</taxon>
    </lineage>
</organism>
<dbReference type="GO" id="GO:0008825">
    <property type="term" value="F:cyclopropane-fatty-acyl-phospholipid synthase activity"/>
    <property type="evidence" value="ECO:0007669"/>
    <property type="project" value="UniProtKB-EC"/>
</dbReference>
<evidence type="ECO:0000256" key="2">
    <source>
        <dbReference type="ARBA" id="ARBA00022603"/>
    </source>
</evidence>
<comment type="similarity">
    <text evidence="1">Belongs to the CFA/CMAS family.</text>
</comment>
<keyword evidence="4" id="KW-0949">S-adenosyl-L-methionine</keyword>
<dbReference type="EMBL" id="JACHXA010000005">
    <property type="protein sequence ID" value="MBB3065783.1"/>
    <property type="molecule type" value="Genomic_DNA"/>
</dbReference>
<dbReference type="GO" id="GO:0032259">
    <property type="term" value="P:methylation"/>
    <property type="evidence" value="ECO:0007669"/>
    <property type="project" value="UniProtKB-KW"/>
</dbReference>
<dbReference type="CDD" id="cd02440">
    <property type="entry name" value="AdoMet_MTases"/>
    <property type="match status" value="1"/>
</dbReference>
<dbReference type="Proteomes" id="UP000581135">
    <property type="component" value="Unassembled WGS sequence"/>
</dbReference>
<keyword evidence="8" id="KW-1185">Reference proteome</keyword>
<feature type="active site" evidence="6">
    <location>
        <position position="384"/>
    </location>
</feature>
<dbReference type="Gene3D" id="3.40.50.150">
    <property type="entry name" value="Vaccinia Virus protein VP39"/>
    <property type="match status" value="1"/>
</dbReference>
<dbReference type="AlphaFoldDB" id="A0A839SXV3"/>
<dbReference type="PANTHER" id="PTHR43667">
    <property type="entry name" value="CYCLOPROPANE-FATTY-ACYL-PHOSPHOLIPID SYNTHASE"/>
    <property type="match status" value="1"/>
</dbReference>
<dbReference type="InterPro" id="IPR050723">
    <property type="entry name" value="CFA/CMAS"/>
</dbReference>
<dbReference type="GO" id="GO:0008610">
    <property type="term" value="P:lipid biosynthetic process"/>
    <property type="evidence" value="ECO:0007669"/>
    <property type="project" value="InterPro"/>
</dbReference>
<dbReference type="PANTHER" id="PTHR43667:SF2">
    <property type="entry name" value="FATTY ACID C-METHYL TRANSFERASE"/>
    <property type="match status" value="1"/>
</dbReference>
<proteinExistence type="inferred from homology"/>
<evidence type="ECO:0000256" key="5">
    <source>
        <dbReference type="ARBA" id="ARBA00023098"/>
    </source>
</evidence>
<dbReference type="PIRSF" id="PIRSF003085">
    <property type="entry name" value="CMAS"/>
    <property type="match status" value="1"/>
</dbReference>
<accession>A0A839SXV3</accession>
<reference evidence="7 8" key="1">
    <citation type="submission" date="2020-08" db="EMBL/GenBank/DDBJ databases">
        <title>Genomic Encyclopedia of Type Strains, Phase III (KMG-III): the genomes of soil and plant-associated and newly described type strains.</title>
        <authorList>
            <person name="Whitman W."/>
        </authorList>
    </citation>
    <scope>NUCLEOTIDE SEQUENCE [LARGE SCALE GENOMIC DNA]</scope>
    <source>
        <strain evidence="7 8">CECT 8803</strain>
    </source>
</reference>
<keyword evidence="5" id="KW-0443">Lipid metabolism</keyword>